<dbReference type="Pfam" id="PF07444">
    <property type="entry name" value="Ycf66_N"/>
    <property type="match status" value="1"/>
</dbReference>
<dbReference type="InterPro" id="IPR010004">
    <property type="entry name" value="Uncharacterised_Ycf66"/>
</dbReference>
<feature type="compositionally biased region" description="Acidic residues" evidence="1">
    <location>
        <begin position="471"/>
        <end position="482"/>
    </location>
</feature>
<evidence type="ECO:0000256" key="1">
    <source>
        <dbReference type="SAM" id="MobiDB-lite"/>
    </source>
</evidence>
<comment type="caution">
    <text evidence="3">The sequence shown here is derived from an EMBL/GenBank/DDBJ whole genome shotgun (WGS) entry which is preliminary data.</text>
</comment>
<dbReference type="RefSeq" id="WP_052288494.1">
    <property type="nucleotide sequence ID" value="NZ_QVFV01000002.1"/>
</dbReference>
<feature type="region of interest" description="Disordered" evidence="1">
    <location>
        <begin position="200"/>
        <end position="482"/>
    </location>
</feature>
<dbReference type="OrthoDB" id="532877at2"/>
<reference evidence="3 4" key="1">
    <citation type="submission" date="2018-11" db="EMBL/GenBank/DDBJ databases">
        <title>Whole genome sequencing of an environmental sample.</title>
        <authorList>
            <person name="Sarangi A.N."/>
            <person name="Singh D."/>
            <person name="Tripathy S."/>
        </authorList>
    </citation>
    <scope>NUCLEOTIDE SEQUENCE [LARGE SCALE GENOMIC DNA]</scope>
    <source>
        <strain evidence="3 4">Lakshadweep</strain>
    </source>
</reference>
<feature type="compositionally biased region" description="Acidic residues" evidence="1">
    <location>
        <begin position="232"/>
        <end position="241"/>
    </location>
</feature>
<feature type="transmembrane region" description="Helical" evidence="2">
    <location>
        <begin position="6"/>
        <end position="24"/>
    </location>
</feature>
<name>A0A4Q7EAB6_9CYAN</name>
<keyword evidence="2" id="KW-1133">Transmembrane helix</keyword>
<evidence type="ECO:0008006" key="5">
    <source>
        <dbReference type="Google" id="ProtNLM"/>
    </source>
</evidence>
<dbReference type="AlphaFoldDB" id="A0A4Q7EAB6"/>
<organism evidence="3 4">
    <name type="scientific">Leptolyngbya iicbica LK</name>
    <dbReference type="NCBI Taxonomy" id="2294035"/>
    <lineage>
        <taxon>Bacteria</taxon>
        <taxon>Bacillati</taxon>
        <taxon>Cyanobacteriota</taxon>
        <taxon>Cyanophyceae</taxon>
        <taxon>Leptolyngbyales</taxon>
        <taxon>Leptolyngbyaceae</taxon>
        <taxon>Leptolyngbya group</taxon>
        <taxon>Leptolyngbya</taxon>
        <taxon>Leptolyngbya iicbica</taxon>
    </lineage>
</organism>
<feature type="transmembrane region" description="Helical" evidence="2">
    <location>
        <begin position="59"/>
        <end position="78"/>
    </location>
</feature>
<evidence type="ECO:0000313" key="3">
    <source>
        <dbReference type="EMBL" id="RZM79463.1"/>
    </source>
</evidence>
<feature type="compositionally biased region" description="Low complexity" evidence="1">
    <location>
        <begin position="457"/>
        <end position="470"/>
    </location>
</feature>
<evidence type="ECO:0000313" key="4">
    <source>
        <dbReference type="Proteomes" id="UP000292459"/>
    </source>
</evidence>
<dbReference type="EMBL" id="QVFV01000002">
    <property type="protein sequence ID" value="RZM79463.1"/>
    <property type="molecule type" value="Genomic_DNA"/>
</dbReference>
<keyword evidence="4" id="KW-1185">Reference proteome</keyword>
<keyword evidence="2" id="KW-0812">Transmembrane</keyword>
<sequence>MLAYILAITVAIGSFSFYMAAFFVPEMHRRQDFFWSGLGMFYAVVLWFCAGRLTGAVLLGQLVSVVLLGGLGWHTLALRRDLTPELVQTPVAWEDVQKLTQDLQRLVRQYARLDDLASLTQSTWDSVTQLVANWRDRAATVPSPEAVADVPPLKRSPAYEFETAPGDGQAVPTEFATVASRQRPQPALAETLESPIMDEAAADAESSETAVSSGDTDRVTPSPVESTPSADDTTDASDVIDEATTQAVSTTPKPTAESSTATPRQKSTASVSPPPARSQTVAQTGQESSTRQSNPVAGAINWAGNLIGGGRKPKPQRGVIEIPPRPPSIPRDPNAAPTPSQSSKPTPQKSRPGKASRAVIDIPPRPPSIPRSPKPPSAPSTSGSVPPVQSTVEAETNWVDVGDTNPSAAKRPTESSASENQTTPPPTAPTSDEANWPEPKTNWPTGEAETTTRRDSSSPPDSTAAPADDTNWPDDGDTNWPD</sequence>
<feature type="transmembrane region" description="Helical" evidence="2">
    <location>
        <begin position="33"/>
        <end position="53"/>
    </location>
</feature>
<dbReference type="Proteomes" id="UP000292459">
    <property type="component" value="Unassembled WGS sequence"/>
</dbReference>
<accession>A0A4Q7EAB6</accession>
<keyword evidence="2" id="KW-0472">Membrane</keyword>
<feature type="compositionally biased region" description="Pro residues" evidence="1">
    <location>
        <begin position="363"/>
        <end position="378"/>
    </location>
</feature>
<feature type="compositionally biased region" description="Low complexity" evidence="1">
    <location>
        <begin position="331"/>
        <end position="350"/>
    </location>
</feature>
<protein>
    <recommendedName>
        <fullName evidence="5">Ycf66 family protein</fullName>
    </recommendedName>
</protein>
<feature type="region of interest" description="Disordered" evidence="1">
    <location>
        <begin position="141"/>
        <end position="170"/>
    </location>
</feature>
<evidence type="ECO:0000256" key="2">
    <source>
        <dbReference type="SAM" id="Phobius"/>
    </source>
</evidence>
<gene>
    <name evidence="3" type="ORF">DYY88_12050</name>
</gene>
<feature type="compositionally biased region" description="Polar residues" evidence="1">
    <location>
        <begin position="243"/>
        <end position="295"/>
    </location>
</feature>
<proteinExistence type="predicted"/>